<dbReference type="AlphaFoldDB" id="A0A9N8RRN0"/>
<sequence length="60" mass="6678">MTSAARRQLAEIITKLPGVIKNQMQLASEFQFPPPTIPPIPELDPPQLDVRQIGLFVSHT</sequence>
<protein>
    <submittedName>
        <fullName evidence="1">Uncharacterized protein</fullName>
    </submittedName>
</protein>
<organism evidence="1 2">
    <name type="scientific">Gibberella zeae</name>
    <name type="common">Wheat head blight fungus</name>
    <name type="synonym">Fusarium graminearum</name>
    <dbReference type="NCBI Taxonomy" id="5518"/>
    <lineage>
        <taxon>Eukaryota</taxon>
        <taxon>Fungi</taxon>
        <taxon>Dikarya</taxon>
        <taxon>Ascomycota</taxon>
        <taxon>Pezizomycotina</taxon>
        <taxon>Sordariomycetes</taxon>
        <taxon>Hypocreomycetidae</taxon>
        <taxon>Hypocreales</taxon>
        <taxon>Nectriaceae</taxon>
        <taxon>Fusarium</taxon>
    </lineage>
</organism>
<reference evidence="1" key="1">
    <citation type="submission" date="2021-03" db="EMBL/GenBank/DDBJ databases">
        <authorList>
            <person name="Alouane T."/>
            <person name="Langin T."/>
            <person name="Bonhomme L."/>
        </authorList>
    </citation>
    <scope>NUCLEOTIDE SEQUENCE</scope>
    <source>
        <strain evidence="1">MDC_Fg202</strain>
    </source>
</reference>
<dbReference type="EMBL" id="CAJPIJ010000195">
    <property type="protein sequence ID" value="CAG2009963.1"/>
    <property type="molecule type" value="Genomic_DNA"/>
</dbReference>
<comment type="caution">
    <text evidence="1">The sequence shown here is derived from an EMBL/GenBank/DDBJ whole genome shotgun (WGS) entry which is preliminary data.</text>
</comment>
<gene>
    <name evidence="1" type="ORF">MDCFG202_LOCUS591894</name>
</gene>
<accession>A0A9N8RRN0</accession>
<dbReference type="Proteomes" id="UP000746612">
    <property type="component" value="Unassembled WGS sequence"/>
</dbReference>
<proteinExistence type="predicted"/>
<evidence type="ECO:0000313" key="1">
    <source>
        <dbReference type="EMBL" id="CAG2009963.1"/>
    </source>
</evidence>
<evidence type="ECO:0000313" key="2">
    <source>
        <dbReference type="Proteomes" id="UP000746612"/>
    </source>
</evidence>
<name>A0A9N8RRN0_GIBZA</name>